<evidence type="ECO:0000256" key="1">
    <source>
        <dbReference type="SAM" id="Phobius"/>
    </source>
</evidence>
<dbReference type="PANTHER" id="PTHR32063">
    <property type="match status" value="1"/>
</dbReference>
<proteinExistence type="predicted"/>
<feature type="transmembrane region" description="Helical" evidence="1">
    <location>
        <begin position="67"/>
        <end position="84"/>
    </location>
</feature>
<dbReference type="Proteomes" id="UP000534870">
    <property type="component" value="Unassembled WGS sequence"/>
</dbReference>
<sequence length="227" mass="24161">DGPPRISRDRIQRRLVVQANVRGRDLSSYVAAAQAAVAARVHLPPGYRMIWQGQFRNLQSAMARLDIVVPIALALIFALLVVALGAVRPALLVFVNLPVAATGGILMLWARGLPFSISAGIGFIALFGVAILNGVVLVSYIQHLRARGIPVARAAFEAAEERFRPVIATALVASLGFFPMAFSTSAGAEVERPLASVVIGGLVSSTLLTLLVLPSLYARVMRDRSDA</sequence>
<comment type="caution">
    <text evidence="2">The sequence shown here is derived from an EMBL/GenBank/DDBJ whole genome shotgun (WGS) entry which is preliminary data.</text>
</comment>
<dbReference type="InterPro" id="IPR001036">
    <property type="entry name" value="Acrflvin-R"/>
</dbReference>
<feature type="transmembrane region" description="Helical" evidence="1">
    <location>
        <begin position="116"/>
        <end position="141"/>
    </location>
</feature>
<dbReference type="Gene3D" id="1.20.1640.10">
    <property type="entry name" value="Multidrug efflux transporter AcrB transmembrane domain"/>
    <property type="match status" value="1"/>
</dbReference>
<dbReference type="RefSeq" id="WP_176641529.1">
    <property type="nucleotide sequence ID" value="NZ_JABXXP010000724.1"/>
</dbReference>
<evidence type="ECO:0000313" key="3">
    <source>
        <dbReference type="Proteomes" id="UP000534870"/>
    </source>
</evidence>
<organism evidence="2 3">
    <name type="scientific">Nguyenibacter vanlangensis</name>
    <dbReference type="NCBI Taxonomy" id="1216886"/>
    <lineage>
        <taxon>Bacteria</taxon>
        <taxon>Pseudomonadati</taxon>
        <taxon>Pseudomonadota</taxon>
        <taxon>Alphaproteobacteria</taxon>
        <taxon>Acetobacterales</taxon>
        <taxon>Acetobacteraceae</taxon>
        <taxon>Nguyenibacter</taxon>
    </lineage>
</organism>
<dbReference type="AlphaFoldDB" id="A0A7Y7IZA4"/>
<dbReference type="GO" id="GO:0005886">
    <property type="term" value="C:plasma membrane"/>
    <property type="evidence" value="ECO:0007669"/>
    <property type="project" value="TreeGrafter"/>
</dbReference>
<dbReference type="EMBL" id="JABXXP010000724">
    <property type="protein sequence ID" value="NVN13084.1"/>
    <property type="molecule type" value="Genomic_DNA"/>
</dbReference>
<evidence type="ECO:0000313" key="2">
    <source>
        <dbReference type="EMBL" id="NVN13084.1"/>
    </source>
</evidence>
<keyword evidence="1" id="KW-0812">Transmembrane</keyword>
<name>A0A7Y7IZA4_9PROT</name>
<feature type="non-terminal residue" evidence="2">
    <location>
        <position position="1"/>
    </location>
</feature>
<feature type="transmembrane region" description="Helical" evidence="1">
    <location>
        <begin position="194"/>
        <end position="217"/>
    </location>
</feature>
<keyword evidence="1" id="KW-0472">Membrane</keyword>
<dbReference type="PANTHER" id="PTHR32063:SF24">
    <property type="entry name" value="CATION EFFLUX SYSTEM (ACRB_ACRD_ACRF FAMILY)"/>
    <property type="match status" value="1"/>
</dbReference>
<feature type="transmembrane region" description="Helical" evidence="1">
    <location>
        <begin position="162"/>
        <end position="182"/>
    </location>
</feature>
<dbReference type="Pfam" id="PF00873">
    <property type="entry name" value="ACR_tran"/>
    <property type="match status" value="1"/>
</dbReference>
<dbReference type="Gene3D" id="3.30.70.1440">
    <property type="entry name" value="Multidrug efflux transporter AcrB pore domain"/>
    <property type="match status" value="1"/>
</dbReference>
<dbReference type="GO" id="GO:0042910">
    <property type="term" value="F:xenobiotic transmembrane transporter activity"/>
    <property type="evidence" value="ECO:0007669"/>
    <property type="project" value="TreeGrafter"/>
</dbReference>
<feature type="transmembrane region" description="Helical" evidence="1">
    <location>
        <begin position="91"/>
        <end position="110"/>
    </location>
</feature>
<gene>
    <name evidence="2" type="ORF">HUK84_18435</name>
</gene>
<dbReference type="SUPFAM" id="SSF82866">
    <property type="entry name" value="Multidrug efflux transporter AcrB transmembrane domain"/>
    <property type="match status" value="1"/>
</dbReference>
<protein>
    <submittedName>
        <fullName evidence="2">Efflux RND transporter permease subunit</fullName>
    </submittedName>
</protein>
<accession>A0A7Y7IZA4</accession>
<reference evidence="2 3" key="1">
    <citation type="submission" date="2020-06" db="EMBL/GenBank/DDBJ databases">
        <title>Description of novel acetic acid bacteria.</title>
        <authorList>
            <person name="Sombolestani A."/>
        </authorList>
    </citation>
    <scope>NUCLEOTIDE SEQUENCE [LARGE SCALE GENOMIC DNA]</scope>
    <source>
        <strain evidence="2 3">LMG 31431</strain>
    </source>
</reference>
<dbReference type="PRINTS" id="PR00702">
    <property type="entry name" value="ACRIFLAVINRP"/>
</dbReference>
<keyword evidence="1" id="KW-1133">Transmembrane helix</keyword>